<keyword evidence="7" id="KW-0472">Membrane</keyword>
<dbReference type="PRINTS" id="PR00313">
    <property type="entry name" value="CABNDNGRPT"/>
</dbReference>
<feature type="compositionally biased region" description="Gly residues" evidence="8">
    <location>
        <begin position="629"/>
        <end position="650"/>
    </location>
</feature>
<evidence type="ECO:0000259" key="9">
    <source>
        <dbReference type="Pfam" id="PF21959"/>
    </source>
</evidence>
<feature type="compositionally biased region" description="Polar residues" evidence="8">
    <location>
        <begin position="651"/>
        <end position="670"/>
    </location>
</feature>
<keyword evidence="11" id="KW-1185">Reference proteome</keyword>
<dbReference type="SUPFAM" id="SSF51120">
    <property type="entry name" value="beta-Roll"/>
    <property type="match status" value="4"/>
</dbReference>
<name>A0ABY1N5D8_9RHOB</name>
<dbReference type="InterPro" id="IPR050557">
    <property type="entry name" value="RTX_toxin/Mannuronan_C5-epim"/>
</dbReference>
<evidence type="ECO:0000256" key="6">
    <source>
        <dbReference type="ARBA" id="ARBA00023026"/>
    </source>
</evidence>
<dbReference type="Pfam" id="PF21959">
    <property type="entry name" value="DUF6923"/>
    <property type="match status" value="1"/>
</dbReference>
<comment type="subcellular location">
    <subcellularLocation>
        <location evidence="1">Membrane</location>
    </subcellularLocation>
    <subcellularLocation>
        <location evidence="2">Secreted</location>
    </subcellularLocation>
</comment>
<accession>A0ABY1N5D8</accession>
<dbReference type="Pfam" id="PF00353">
    <property type="entry name" value="HemolysinCabind"/>
    <property type="match status" value="7"/>
</dbReference>
<dbReference type="Gene3D" id="2.150.10.10">
    <property type="entry name" value="Serralysin-like metalloprotease, C-terminal"/>
    <property type="match status" value="7"/>
</dbReference>
<evidence type="ECO:0000313" key="11">
    <source>
        <dbReference type="Proteomes" id="UP001157961"/>
    </source>
</evidence>
<dbReference type="InterPro" id="IPR003995">
    <property type="entry name" value="RTX_toxin_determinant-A"/>
</dbReference>
<protein>
    <submittedName>
        <fullName evidence="10">Ca2+-binding protein, RTX toxin-related</fullName>
    </submittedName>
</protein>
<evidence type="ECO:0000256" key="5">
    <source>
        <dbReference type="ARBA" id="ARBA00022737"/>
    </source>
</evidence>
<dbReference type="EMBL" id="FXTY01000001">
    <property type="protein sequence ID" value="SMP00543.1"/>
    <property type="molecule type" value="Genomic_DNA"/>
</dbReference>
<feature type="compositionally biased region" description="Low complexity" evidence="8">
    <location>
        <begin position="588"/>
        <end position="603"/>
    </location>
</feature>
<dbReference type="RefSeq" id="WP_283423905.1">
    <property type="nucleotide sequence ID" value="NZ_FXTY01000001.1"/>
</dbReference>
<keyword evidence="6" id="KW-0843">Virulence</keyword>
<evidence type="ECO:0000256" key="4">
    <source>
        <dbReference type="ARBA" id="ARBA00022656"/>
    </source>
</evidence>
<dbReference type="InterPro" id="IPR018511">
    <property type="entry name" value="Hemolysin-typ_Ca-bd_CS"/>
</dbReference>
<dbReference type="InterPro" id="IPR001343">
    <property type="entry name" value="Hemolysn_Ca-bd"/>
</dbReference>
<evidence type="ECO:0000256" key="1">
    <source>
        <dbReference type="ARBA" id="ARBA00004370"/>
    </source>
</evidence>
<proteinExistence type="predicted"/>
<dbReference type="PRINTS" id="PR01488">
    <property type="entry name" value="RTXTOXINA"/>
</dbReference>
<evidence type="ECO:0000256" key="8">
    <source>
        <dbReference type="SAM" id="MobiDB-lite"/>
    </source>
</evidence>
<dbReference type="PROSITE" id="PS00330">
    <property type="entry name" value="HEMOLYSIN_CALCIUM"/>
    <property type="match status" value="10"/>
</dbReference>
<sequence length="871" mass="88024">MPPSNFNLLSGTSLSDLLDGSSADDHITGLSGDDSLTGGAGNDALYGDYEDENLLEGTSGATGFSDYANSGNWSVSGLDGGHQQMSQTITTEEGGVYNLSFDLAANFAAGQPGATVEVLINGEVVGTYSTDSGAYNSFNASFTAAGEATNITLRSIDGPNSGPPIDTSGPIFHYAREMEIGGQIVEVAAFADGQANLYQVLNGTLHVFDVATQTYEVAGAAGTVNVNSMGYNAEDDLLYAIAVGTGVDSLGNAVQRSDLIMLDAQGNSYRIGETPYRSWTGDFDDQGNLWSFQSSMDRIAVIDVDQLDANGNPAVTVHKLPSELVTHRVYDVAFDANTQSFYGVARPPSEGADTILLVADISSGTPEFTLVPVTSTVVDGVTLDGVPAVTFGAAIMDADGNLFVGGNSGDHDMNNATGNSGGIYQVVIDPTSGEASLVLITEAPSSYSNDGAADPTAENPFVAVDLSSSVLLRDLELVATTEGELTYDDLLEGNAGNDTLAGGIGEDDLIGGGLGDTLSGGNGDDYLHGGDGPDGNSTIVSQYDSDGLRYDQFGNLLPENDDVLLGGEGSDTLEGSAGHDTLDGGEASDVLSGGSGSDVLFGSAGDDTLSGGSQDDELSGGSGVDVLRGGSGDDTLSGGGGADQLQGGSGNDSLTGDQGADQLSGSSGDDTLNGGGDADELVGGSGHDALNGEAGNDSLSGGSGDDALDGGAGDDNLRGGVNDDVLIGGEGRDSLRGDSGNDVLSGGAGRDYLSGASGNDTLDGGAGGDRLYLGSGSDVASGGDGADTFIFRSDDLDGAQDSILDYSIADGDRLDLRRVDLGNNESDYAAWFGSQVSITGDDVALQLGNGTTLLLHDTADDTALLYDSFVF</sequence>
<feature type="region of interest" description="Disordered" evidence="8">
    <location>
        <begin position="559"/>
        <end position="758"/>
    </location>
</feature>
<keyword evidence="5" id="KW-0677">Repeat</keyword>
<comment type="caution">
    <text evidence="10">The sequence shown here is derived from an EMBL/GenBank/DDBJ whole genome shotgun (WGS) entry which is preliminary data.</text>
</comment>
<dbReference type="Proteomes" id="UP001157961">
    <property type="component" value="Unassembled WGS sequence"/>
</dbReference>
<keyword evidence="4" id="KW-0800">Toxin</keyword>
<gene>
    <name evidence="10" type="ORF">SAMN06265373_1018</name>
</gene>
<dbReference type="SUPFAM" id="SSF101898">
    <property type="entry name" value="NHL repeat"/>
    <property type="match status" value="1"/>
</dbReference>
<evidence type="ECO:0000256" key="3">
    <source>
        <dbReference type="ARBA" id="ARBA00022525"/>
    </source>
</evidence>
<keyword evidence="3" id="KW-0964">Secreted</keyword>
<evidence type="ECO:0000313" key="10">
    <source>
        <dbReference type="EMBL" id="SMP00543.1"/>
    </source>
</evidence>
<dbReference type="PANTHER" id="PTHR38340:SF1">
    <property type="entry name" value="S-LAYER PROTEIN"/>
    <property type="match status" value="1"/>
</dbReference>
<evidence type="ECO:0000256" key="7">
    <source>
        <dbReference type="ARBA" id="ARBA00023136"/>
    </source>
</evidence>
<organism evidence="10 11">
    <name type="scientific">Shimia sagamensis</name>
    <dbReference type="NCBI Taxonomy" id="1566352"/>
    <lineage>
        <taxon>Bacteria</taxon>
        <taxon>Pseudomonadati</taxon>
        <taxon>Pseudomonadota</taxon>
        <taxon>Alphaproteobacteria</taxon>
        <taxon>Rhodobacterales</taxon>
        <taxon>Roseobacteraceae</taxon>
    </lineage>
</organism>
<evidence type="ECO:0000256" key="2">
    <source>
        <dbReference type="ARBA" id="ARBA00004613"/>
    </source>
</evidence>
<dbReference type="InterPro" id="IPR011049">
    <property type="entry name" value="Serralysin-like_metalloprot_C"/>
</dbReference>
<dbReference type="PANTHER" id="PTHR38340">
    <property type="entry name" value="S-LAYER PROTEIN"/>
    <property type="match status" value="1"/>
</dbReference>
<feature type="domain" description="DUF6923" evidence="9">
    <location>
        <begin position="211"/>
        <end position="455"/>
    </location>
</feature>
<dbReference type="InterPro" id="IPR054215">
    <property type="entry name" value="DUF6923"/>
</dbReference>
<reference evidence="10 11" key="1">
    <citation type="submission" date="2017-05" db="EMBL/GenBank/DDBJ databases">
        <authorList>
            <person name="Varghese N."/>
            <person name="Submissions S."/>
        </authorList>
    </citation>
    <scope>NUCLEOTIDE SEQUENCE [LARGE SCALE GENOMIC DNA]</scope>
    <source>
        <strain evidence="10 11">DSM 29734</strain>
    </source>
</reference>